<gene>
    <name evidence="1" type="ORF">APZ18_03010</name>
</gene>
<evidence type="ECO:0000313" key="1">
    <source>
        <dbReference type="EMBL" id="KQC86179.1"/>
    </source>
</evidence>
<reference evidence="1 2" key="1">
    <citation type="submission" date="2015-10" db="EMBL/GenBank/DDBJ databases">
        <title>Butyribacter intestini gen. nov., sp. nov., a butyric acid-producing bacterium of the family Lachnospiraceae isolated from the human faeces.</title>
        <authorList>
            <person name="Zou Y."/>
            <person name="Xue W."/>
            <person name="Luo G."/>
            <person name="Lv M."/>
        </authorList>
    </citation>
    <scope>NUCLEOTIDE SEQUENCE [LARGE SCALE GENOMIC DNA]</scope>
    <source>
        <strain evidence="1 2">TF01-11</strain>
    </source>
</reference>
<sequence length="88" mass="10023">MTMELEECIKDGFDDSLRDYIRSEEYVSAKQQEGRCLVYLESLLNDSQKNALHAFLDTTTNTNSMLISEAYMHGVVEGIALRKKVVSE</sequence>
<keyword evidence="2" id="KW-1185">Reference proteome</keyword>
<comment type="caution">
    <text evidence="1">The sequence shown here is derived from an EMBL/GenBank/DDBJ whole genome shotgun (WGS) entry which is preliminary data.</text>
</comment>
<protein>
    <recommendedName>
        <fullName evidence="3">Phage protein</fullName>
    </recommendedName>
</protein>
<evidence type="ECO:0008006" key="3">
    <source>
        <dbReference type="Google" id="ProtNLM"/>
    </source>
</evidence>
<name>A0AAW3JUA6_9FIRM</name>
<accession>A0AAW3JUA6</accession>
<dbReference type="Proteomes" id="UP000050833">
    <property type="component" value="Unassembled WGS sequence"/>
</dbReference>
<organism evidence="1 2">
    <name type="scientific">Butyribacter intestini</name>
    <dbReference type="NCBI Taxonomy" id="1703332"/>
    <lineage>
        <taxon>Bacteria</taxon>
        <taxon>Bacillati</taxon>
        <taxon>Bacillota</taxon>
        <taxon>Clostridia</taxon>
        <taxon>Lachnospirales</taxon>
        <taxon>Lachnospiraceae</taxon>
        <taxon>Butyribacter</taxon>
    </lineage>
</organism>
<proteinExistence type="predicted"/>
<dbReference type="AlphaFoldDB" id="A0AAW3JUA6"/>
<evidence type="ECO:0000313" key="2">
    <source>
        <dbReference type="Proteomes" id="UP000050833"/>
    </source>
</evidence>
<dbReference type="EMBL" id="LLKB01000001">
    <property type="protein sequence ID" value="KQC86179.1"/>
    <property type="molecule type" value="Genomic_DNA"/>
</dbReference>